<keyword evidence="1" id="KW-0472">Membrane</keyword>
<dbReference type="OrthoDB" id="7584630at2"/>
<keyword evidence="1" id="KW-1133">Transmembrane helix</keyword>
<dbReference type="RefSeq" id="WP_144036198.1">
    <property type="nucleotide sequence ID" value="NZ_MPSB01000012.1"/>
</dbReference>
<sequence length="229" mass="24926">MTVRWFGKAFSRFSTRDADRCSRQLASATSGRVQAQFRPLIHLPALAVLVFFATQAVAAVYATRDVGPWVVSASSDGQGCFLTRTYPSPRATTVQFGLDVDGSNRLTILNANWSIGEKERLRLDFRLSKAAFPRHLAIGIAPEGKKGFVTSFGRTFPGIFAASEFLRISRGAVPVEDLRLDGSGAAMVELRKCVDRQREARAAGGTVEEDASGIPLDPFSVKVRVESTK</sequence>
<proteinExistence type="predicted"/>
<protein>
    <submittedName>
        <fullName evidence="2">Uncharacterized protein</fullName>
    </submittedName>
</protein>
<name>A0A1V2ET66_9SPHN</name>
<dbReference type="AlphaFoldDB" id="A0A1V2ET66"/>
<feature type="transmembrane region" description="Helical" evidence="1">
    <location>
        <begin position="40"/>
        <end position="62"/>
    </location>
</feature>
<keyword evidence="3" id="KW-1185">Reference proteome</keyword>
<organism evidence="2 3">
    <name type="scientific">Sphingomonas jeddahensis</name>
    <dbReference type="NCBI Taxonomy" id="1915074"/>
    <lineage>
        <taxon>Bacteria</taxon>
        <taxon>Pseudomonadati</taxon>
        <taxon>Pseudomonadota</taxon>
        <taxon>Alphaproteobacteria</taxon>
        <taxon>Sphingomonadales</taxon>
        <taxon>Sphingomonadaceae</taxon>
        <taxon>Sphingomonas</taxon>
    </lineage>
</organism>
<accession>A0A1V2ET66</accession>
<evidence type="ECO:0000313" key="2">
    <source>
        <dbReference type="EMBL" id="ONF95324.1"/>
    </source>
</evidence>
<dbReference type="EMBL" id="MPSB01000012">
    <property type="protein sequence ID" value="ONF95324.1"/>
    <property type="molecule type" value="Genomic_DNA"/>
</dbReference>
<reference evidence="2 3" key="1">
    <citation type="submission" date="2016-11" db="EMBL/GenBank/DDBJ databases">
        <title>Genome sequence of Sphingomonas jeddahensis G39.</title>
        <authorList>
            <person name="Poehlein A."/>
            <person name="Wuebbeler J.H."/>
            <person name="Steinbuechel A."/>
            <person name="Daniel R."/>
        </authorList>
    </citation>
    <scope>NUCLEOTIDE SEQUENCE [LARGE SCALE GENOMIC DNA]</scope>
    <source>
        <strain evidence="2 3">G39</strain>
    </source>
</reference>
<dbReference type="Proteomes" id="UP000188729">
    <property type="component" value="Unassembled WGS sequence"/>
</dbReference>
<evidence type="ECO:0000313" key="3">
    <source>
        <dbReference type="Proteomes" id="UP000188729"/>
    </source>
</evidence>
<dbReference type="STRING" id="1915074.SPHI_24160"/>
<comment type="caution">
    <text evidence="2">The sequence shown here is derived from an EMBL/GenBank/DDBJ whole genome shotgun (WGS) entry which is preliminary data.</text>
</comment>
<keyword evidence="1" id="KW-0812">Transmembrane</keyword>
<evidence type="ECO:0000256" key="1">
    <source>
        <dbReference type="SAM" id="Phobius"/>
    </source>
</evidence>
<gene>
    <name evidence="2" type="ORF">SPHI_24160</name>
</gene>